<dbReference type="Gene3D" id="2.40.160.20">
    <property type="match status" value="1"/>
</dbReference>
<proteinExistence type="predicted"/>
<dbReference type="RefSeq" id="WP_115585681.1">
    <property type="nucleotide sequence ID" value="NZ_CP025544.1"/>
</dbReference>
<keyword evidence="3" id="KW-1185">Reference proteome</keyword>
<protein>
    <recommendedName>
        <fullName evidence="4">Outer membrane protein beta-barrel domain-containing protein</fullName>
    </recommendedName>
</protein>
<organism evidence="2 3">
    <name type="scientific">Candidatus Chromulinivorax destructor</name>
    <dbReference type="NCBI Taxonomy" id="2066483"/>
    <lineage>
        <taxon>Bacteria</taxon>
        <taxon>Candidatus Babelota</taxon>
        <taxon>Candidatus Babeliae</taxon>
        <taxon>Candidatus Babeliales</taxon>
        <taxon>Candidatus Chromulinivoraceae</taxon>
        <taxon>Candidatus Chromulinivorax</taxon>
    </lineage>
</organism>
<feature type="signal peptide" evidence="1">
    <location>
        <begin position="1"/>
        <end position="19"/>
    </location>
</feature>
<sequence>MYKKIMVFFGLLCSLTQHASDLRSWLEIKPGYFFFSAQPMHQIYDHGGFQVQASASIPVYDHLDFYGSVGFREAWGHALDSGQSTKIMVIPVDIGLRPVFNFGKRCSYFFAVGPRYFCFDQENNSSYVDSIINSAGIGCFVNTGLNVQLADNFLLGFFGEYSYENKIIDSNTPNVYSGGNIQLGGFVFGMSFGYEF</sequence>
<evidence type="ECO:0000313" key="3">
    <source>
        <dbReference type="Proteomes" id="UP000254834"/>
    </source>
</evidence>
<evidence type="ECO:0000313" key="2">
    <source>
        <dbReference type="EMBL" id="AXK60666.1"/>
    </source>
</evidence>
<feature type="chain" id="PRO_5016724447" description="Outer membrane protein beta-barrel domain-containing protein" evidence="1">
    <location>
        <begin position="20"/>
        <end position="196"/>
    </location>
</feature>
<evidence type="ECO:0008006" key="4">
    <source>
        <dbReference type="Google" id="ProtNLM"/>
    </source>
</evidence>
<keyword evidence="1" id="KW-0732">Signal</keyword>
<dbReference type="OrthoDB" id="21701at2"/>
<dbReference type="Proteomes" id="UP000254834">
    <property type="component" value="Chromosome"/>
</dbReference>
<name>A0A345ZBJ9_9BACT</name>
<dbReference type="AlphaFoldDB" id="A0A345ZBJ9"/>
<dbReference type="EMBL" id="CP025544">
    <property type="protein sequence ID" value="AXK60666.1"/>
    <property type="molecule type" value="Genomic_DNA"/>
</dbReference>
<evidence type="ECO:0000256" key="1">
    <source>
        <dbReference type="SAM" id="SignalP"/>
    </source>
</evidence>
<accession>A0A345ZBJ9</accession>
<dbReference type="KEGG" id="cdes:C0J27_02815"/>
<reference evidence="2 3" key="1">
    <citation type="submission" date="2017-12" db="EMBL/GenBank/DDBJ databases">
        <title>Chromulinavorax destructans is a abundant pathogen of dominant heterotrophic picoflagllates.</title>
        <authorList>
            <person name="Deeg C.M."/>
            <person name="Zimmer M."/>
            <person name="Suttle C.A."/>
        </authorList>
    </citation>
    <scope>NUCLEOTIDE SEQUENCE [LARGE SCALE GENOMIC DNA]</scope>
    <source>
        <strain evidence="2 3">SeV1</strain>
    </source>
</reference>
<gene>
    <name evidence="2" type="ORF">C0J27_02815</name>
</gene>